<evidence type="ECO:0000313" key="3">
    <source>
        <dbReference type="Proteomes" id="UP001266305"/>
    </source>
</evidence>
<proteinExistence type="predicted"/>
<evidence type="ECO:0000256" key="1">
    <source>
        <dbReference type="SAM" id="MobiDB-lite"/>
    </source>
</evidence>
<dbReference type="EMBL" id="JASSZA010000012">
    <property type="protein sequence ID" value="KAK2095840.1"/>
    <property type="molecule type" value="Genomic_DNA"/>
</dbReference>
<gene>
    <name evidence="2" type="primary">NPSR1_1</name>
    <name evidence="2" type="ORF">P7K49_024874</name>
</gene>
<accession>A0ABQ9UFN1</accession>
<dbReference type="Proteomes" id="UP001266305">
    <property type="component" value="Unassembled WGS sequence"/>
</dbReference>
<reference evidence="2 3" key="1">
    <citation type="submission" date="2023-05" db="EMBL/GenBank/DDBJ databases">
        <title>B98-5 Cell Line De Novo Hybrid Assembly: An Optical Mapping Approach.</title>
        <authorList>
            <person name="Kananen K."/>
            <person name="Auerbach J.A."/>
            <person name="Kautto E."/>
            <person name="Blachly J.S."/>
        </authorList>
    </citation>
    <scope>NUCLEOTIDE SEQUENCE [LARGE SCALE GENOMIC DNA]</scope>
    <source>
        <strain evidence="2">B95-8</strain>
        <tissue evidence="2">Cell line</tissue>
    </source>
</reference>
<feature type="compositionally biased region" description="Polar residues" evidence="1">
    <location>
        <begin position="1"/>
        <end position="21"/>
    </location>
</feature>
<keyword evidence="3" id="KW-1185">Reference proteome</keyword>
<sequence>MPANFTESSLDSNGTRQTLDSSPEACTETVTFTEVVEGKEWGSFYYSFKDFEKSEVLKQQASVCRDLDYSFLRIQ</sequence>
<organism evidence="2 3">
    <name type="scientific">Saguinus oedipus</name>
    <name type="common">Cotton-top tamarin</name>
    <name type="synonym">Oedipomidas oedipus</name>
    <dbReference type="NCBI Taxonomy" id="9490"/>
    <lineage>
        <taxon>Eukaryota</taxon>
        <taxon>Metazoa</taxon>
        <taxon>Chordata</taxon>
        <taxon>Craniata</taxon>
        <taxon>Vertebrata</taxon>
        <taxon>Euteleostomi</taxon>
        <taxon>Mammalia</taxon>
        <taxon>Eutheria</taxon>
        <taxon>Euarchontoglires</taxon>
        <taxon>Primates</taxon>
        <taxon>Haplorrhini</taxon>
        <taxon>Platyrrhini</taxon>
        <taxon>Cebidae</taxon>
        <taxon>Callitrichinae</taxon>
        <taxon>Saguinus</taxon>
    </lineage>
</organism>
<feature type="non-terminal residue" evidence="2">
    <location>
        <position position="75"/>
    </location>
</feature>
<comment type="caution">
    <text evidence="2">The sequence shown here is derived from an EMBL/GenBank/DDBJ whole genome shotgun (WGS) entry which is preliminary data.</text>
</comment>
<keyword evidence="2" id="KW-0675">Receptor</keyword>
<feature type="region of interest" description="Disordered" evidence="1">
    <location>
        <begin position="1"/>
        <end position="25"/>
    </location>
</feature>
<name>A0ABQ9UFN1_SAGOE</name>
<protein>
    <submittedName>
        <fullName evidence="2">Neuropeptide S receptor</fullName>
    </submittedName>
</protein>
<evidence type="ECO:0000313" key="2">
    <source>
        <dbReference type="EMBL" id="KAK2095840.1"/>
    </source>
</evidence>